<dbReference type="PANTHER" id="PTHR33376">
    <property type="match status" value="1"/>
</dbReference>
<dbReference type="Pfam" id="PF03480">
    <property type="entry name" value="DctP"/>
    <property type="match status" value="1"/>
</dbReference>
<evidence type="ECO:0000256" key="3">
    <source>
        <dbReference type="ARBA" id="ARBA00022448"/>
    </source>
</evidence>
<evidence type="ECO:0000256" key="1">
    <source>
        <dbReference type="ARBA" id="ARBA00004418"/>
    </source>
</evidence>
<dbReference type="AlphaFoldDB" id="A0A6A4RKZ2"/>
<keyword evidence="3" id="KW-0813">Transport</keyword>
<proteinExistence type="inferred from homology"/>
<sequence>MKLTSTLTGIALALGTAVPGFAADVTARISLQLPLKSHLGQNLALFKSEVEANSNGEIAVEIYDSAQLYKDKEVPAAVGSGAIEMGVASLTRYVGDVPAVDVFYMPFLFNSEEKVRKATAPGSDVRGPIDAAIAETGSTVMWWQAYGGAIMLSKDGPVKTPADMVGKKARVFGKTLGDFVTSTGGAPTLISGSEQYLAYQRGTVDIGMTGVSGVKSRKLWEVMDTITVTNHADIEFIVVANTDWWNGLSAEHQKVMSDAALMAELTVRNKVTEIEAGAYAAAEEAGMNVYHPTAEEIDAWKAASASVYDGYRAKTGDLGAQILSAAEQY</sequence>
<dbReference type="RefSeq" id="WP_157021678.1">
    <property type="nucleotide sequence ID" value="NZ_WSFO01000001.1"/>
</dbReference>
<evidence type="ECO:0000313" key="7">
    <source>
        <dbReference type="EMBL" id="KAE9632368.1"/>
    </source>
</evidence>
<dbReference type="InterPro" id="IPR018389">
    <property type="entry name" value="DctP_fam"/>
</dbReference>
<dbReference type="InterPro" id="IPR038404">
    <property type="entry name" value="TRAP_DctP_sf"/>
</dbReference>
<comment type="subcellular location">
    <subcellularLocation>
        <location evidence="1">Periplasm</location>
    </subcellularLocation>
</comment>
<feature type="chain" id="PRO_5025511027" evidence="6">
    <location>
        <begin position="23"/>
        <end position="329"/>
    </location>
</feature>
<dbReference type="CDD" id="cd13680">
    <property type="entry name" value="PBP2_TRAP_SBP_like_4"/>
    <property type="match status" value="1"/>
</dbReference>
<protein>
    <submittedName>
        <fullName evidence="7">C4-dicarboxylate ABC transporter substrate-binding protein</fullName>
    </submittedName>
</protein>
<name>A0A6A4RKZ2_9RHOB</name>
<dbReference type="GO" id="GO:0042597">
    <property type="term" value="C:periplasmic space"/>
    <property type="evidence" value="ECO:0007669"/>
    <property type="project" value="UniProtKB-SubCell"/>
</dbReference>
<dbReference type="GO" id="GO:0055085">
    <property type="term" value="P:transmembrane transport"/>
    <property type="evidence" value="ECO:0007669"/>
    <property type="project" value="InterPro"/>
</dbReference>
<evidence type="ECO:0000256" key="2">
    <source>
        <dbReference type="ARBA" id="ARBA00009023"/>
    </source>
</evidence>
<evidence type="ECO:0000256" key="6">
    <source>
        <dbReference type="SAM" id="SignalP"/>
    </source>
</evidence>
<evidence type="ECO:0000256" key="5">
    <source>
        <dbReference type="ARBA" id="ARBA00022764"/>
    </source>
</evidence>
<dbReference type="NCBIfam" id="NF037995">
    <property type="entry name" value="TRAP_S1"/>
    <property type="match status" value="1"/>
</dbReference>
<evidence type="ECO:0000313" key="8">
    <source>
        <dbReference type="Proteomes" id="UP000441586"/>
    </source>
</evidence>
<keyword evidence="5" id="KW-0574">Periplasm</keyword>
<dbReference type="PANTHER" id="PTHR33376:SF7">
    <property type="entry name" value="C4-DICARBOXYLATE-BINDING PROTEIN DCTB"/>
    <property type="match status" value="1"/>
</dbReference>
<evidence type="ECO:0000256" key="4">
    <source>
        <dbReference type="ARBA" id="ARBA00022729"/>
    </source>
</evidence>
<accession>A0A6A4RKZ2</accession>
<reference evidence="7 8" key="1">
    <citation type="submission" date="2019-12" db="EMBL/GenBank/DDBJ databases">
        <authorList>
            <person name="Zhang Y.-J."/>
        </authorList>
    </citation>
    <scope>NUCLEOTIDE SEQUENCE [LARGE SCALE GENOMIC DNA]</scope>
    <source>
        <strain evidence="7 8">H18S-6</strain>
    </source>
</reference>
<organism evidence="7 8">
    <name type="scientific">Parasedimentitalea maritima</name>
    <dbReference type="NCBI Taxonomy" id="2578117"/>
    <lineage>
        <taxon>Bacteria</taxon>
        <taxon>Pseudomonadati</taxon>
        <taxon>Pseudomonadota</taxon>
        <taxon>Alphaproteobacteria</taxon>
        <taxon>Rhodobacterales</taxon>
        <taxon>Paracoccaceae</taxon>
        <taxon>Parasedimentitalea</taxon>
    </lineage>
</organism>
<dbReference type="EMBL" id="WSFO01000001">
    <property type="protein sequence ID" value="KAE9632368.1"/>
    <property type="molecule type" value="Genomic_DNA"/>
</dbReference>
<keyword evidence="4 6" id="KW-0732">Signal</keyword>
<dbReference type="Gene3D" id="3.40.190.170">
    <property type="entry name" value="Bacterial extracellular solute-binding protein, family 7"/>
    <property type="match status" value="1"/>
</dbReference>
<comment type="caution">
    <text evidence="7">The sequence shown here is derived from an EMBL/GenBank/DDBJ whole genome shotgun (WGS) entry which is preliminary data.</text>
</comment>
<dbReference type="Proteomes" id="UP000441586">
    <property type="component" value="Unassembled WGS sequence"/>
</dbReference>
<comment type="similarity">
    <text evidence="2">Belongs to the bacterial solute-binding protein 7 family.</text>
</comment>
<feature type="signal peptide" evidence="6">
    <location>
        <begin position="1"/>
        <end position="22"/>
    </location>
</feature>
<gene>
    <name evidence="7" type="ORF">GP644_00895</name>
</gene>